<feature type="non-terminal residue" evidence="1">
    <location>
        <position position="1"/>
    </location>
</feature>
<dbReference type="AlphaFoldDB" id="X1IYF0"/>
<accession>X1IYF0</accession>
<proteinExistence type="predicted"/>
<dbReference type="EMBL" id="BARU01038636">
    <property type="protein sequence ID" value="GAH86757.1"/>
    <property type="molecule type" value="Genomic_DNA"/>
</dbReference>
<reference evidence="1" key="1">
    <citation type="journal article" date="2014" name="Front. Microbiol.">
        <title>High frequency of phylogenetically diverse reductive dehalogenase-homologous genes in deep subseafloor sedimentary metagenomes.</title>
        <authorList>
            <person name="Kawai M."/>
            <person name="Futagami T."/>
            <person name="Toyoda A."/>
            <person name="Takaki Y."/>
            <person name="Nishi S."/>
            <person name="Hori S."/>
            <person name="Arai W."/>
            <person name="Tsubouchi T."/>
            <person name="Morono Y."/>
            <person name="Uchiyama I."/>
            <person name="Ito T."/>
            <person name="Fujiyama A."/>
            <person name="Inagaki F."/>
            <person name="Takami H."/>
        </authorList>
    </citation>
    <scope>NUCLEOTIDE SEQUENCE</scope>
    <source>
        <strain evidence="1">Expedition CK06-06</strain>
    </source>
</reference>
<comment type="caution">
    <text evidence="1">The sequence shown here is derived from an EMBL/GenBank/DDBJ whole genome shotgun (WGS) entry which is preliminary data.</text>
</comment>
<sequence length="47" mass="5283">NDLVEELDRGIPAGGSEVAQELTAERLEPVRRMLQAYDEAFVKEVTH</sequence>
<protein>
    <submittedName>
        <fullName evidence="1">Uncharacterized protein</fullName>
    </submittedName>
</protein>
<gene>
    <name evidence="1" type="ORF">S03H2_60011</name>
</gene>
<organism evidence="1">
    <name type="scientific">marine sediment metagenome</name>
    <dbReference type="NCBI Taxonomy" id="412755"/>
    <lineage>
        <taxon>unclassified sequences</taxon>
        <taxon>metagenomes</taxon>
        <taxon>ecological metagenomes</taxon>
    </lineage>
</organism>
<name>X1IYF0_9ZZZZ</name>
<evidence type="ECO:0000313" key="1">
    <source>
        <dbReference type="EMBL" id="GAH86757.1"/>
    </source>
</evidence>